<evidence type="ECO:0000313" key="2">
    <source>
        <dbReference type="Proteomes" id="UP000294555"/>
    </source>
</evidence>
<keyword evidence="2" id="KW-1185">Reference proteome</keyword>
<protein>
    <submittedName>
        <fullName evidence="1">Uncharacterized protein</fullName>
    </submittedName>
</protein>
<organism evidence="1 2">
    <name type="scientific">Sodalis ligni</name>
    <dbReference type="NCBI Taxonomy" id="2697027"/>
    <lineage>
        <taxon>Bacteria</taxon>
        <taxon>Pseudomonadati</taxon>
        <taxon>Pseudomonadota</taxon>
        <taxon>Gammaproteobacteria</taxon>
        <taxon>Enterobacterales</taxon>
        <taxon>Bruguierivoracaceae</taxon>
        <taxon>Sodalis</taxon>
    </lineage>
</organism>
<proteinExistence type="predicted"/>
<name>A0A4R1NIG1_9GAMM</name>
<dbReference type="AlphaFoldDB" id="A0A4R1NIG1"/>
<dbReference type="OrthoDB" id="5678344at2"/>
<gene>
    <name evidence="1" type="ORF">EZJ58_5146</name>
</gene>
<dbReference type="EMBL" id="SJOI01000001">
    <property type="protein sequence ID" value="TCL06849.1"/>
    <property type="molecule type" value="Genomic_DNA"/>
</dbReference>
<accession>A0A4R1NIG1</accession>
<sequence>MDRQKLIEQCQHMIKSIDDLEKINISMNRELIEGFILNREIARAALAALTDEPLGWIHEDELPEKYPYDAMFPYSKVNFVRMFPVFGPPAASQPPAYETLTRLYDLFGIGKRARTPAALICNVENTRRFAEYLHAIEREFFMVPGEPDEDYPDEEPDEECLVNCWGSTTEQYVEQFREALKRIIPPVASLVPDGWKLMPTTATRSMIKAGGTAARRYMEETGGNSPSVIYEAMLGAAPSSTSAEGK</sequence>
<dbReference type="Proteomes" id="UP000294555">
    <property type="component" value="Unassembled WGS sequence"/>
</dbReference>
<evidence type="ECO:0000313" key="1">
    <source>
        <dbReference type="EMBL" id="TCL06849.1"/>
    </source>
</evidence>
<comment type="caution">
    <text evidence="1">The sequence shown here is derived from an EMBL/GenBank/DDBJ whole genome shotgun (WGS) entry which is preliminary data.</text>
</comment>
<dbReference type="RefSeq" id="WP_132926583.1">
    <property type="nucleotide sequence ID" value="NZ_SJOI01000001.1"/>
</dbReference>
<reference evidence="1 2" key="1">
    <citation type="submission" date="2019-02" db="EMBL/GenBank/DDBJ databases">
        <title>Investigation of anaerobic lignin degradation for improved lignocellulosic biofuels.</title>
        <authorList>
            <person name="Deangelis K."/>
        </authorList>
    </citation>
    <scope>NUCLEOTIDE SEQUENCE [LARGE SCALE GENOMIC DNA]</scope>
    <source>
        <strain evidence="1 2">159R</strain>
    </source>
</reference>